<organism evidence="1 2">
    <name type="scientific">Streptomyces carminius</name>
    <dbReference type="NCBI Taxonomy" id="2665496"/>
    <lineage>
        <taxon>Bacteria</taxon>
        <taxon>Bacillati</taxon>
        <taxon>Actinomycetota</taxon>
        <taxon>Actinomycetes</taxon>
        <taxon>Kitasatosporales</taxon>
        <taxon>Streptomycetaceae</taxon>
        <taxon>Streptomyces</taxon>
    </lineage>
</organism>
<reference evidence="1 2" key="1">
    <citation type="submission" date="2017-11" db="EMBL/GenBank/DDBJ databases">
        <title>Streptomyces carmine sp. nov., a novel actinomycete isolated from Sophora alopecuroides in Xinjiang, China.</title>
        <authorList>
            <person name="Wang Y."/>
            <person name="Luo X."/>
            <person name="Wan C."/>
            <person name="Zhang L."/>
        </authorList>
    </citation>
    <scope>NUCLEOTIDE SEQUENCE [LARGE SCALE GENOMIC DNA]</scope>
    <source>
        <strain evidence="1 2">TRM SA0054</strain>
    </source>
</reference>
<accession>A0A2M8M5E4</accession>
<dbReference type="AlphaFoldDB" id="A0A2M8M5E4"/>
<gene>
    <name evidence="1" type="ORF">CUT44_04930</name>
</gene>
<dbReference type="Proteomes" id="UP000230407">
    <property type="component" value="Unassembled WGS sequence"/>
</dbReference>
<comment type="caution">
    <text evidence="1">The sequence shown here is derived from an EMBL/GenBank/DDBJ whole genome shotgun (WGS) entry which is preliminary data.</text>
</comment>
<name>A0A2M8M5E4_9ACTN</name>
<keyword evidence="2" id="KW-1185">Reference proteome</keyword>
<dbReference type="EMBL" id="PGGW01000015">
    <property type="protein sequence ID" value="PJE99398.1"/>
    <property type="molecule type" value="Genomic_DNA"/>
</dbReference>
<evidence type="ECO:0000313" key="2">
    <source>
        <dbReference type="Proteomes" id="UP000230407"/>
    </source>
</evidence>
<evidence type="ECO:0000313" key="1">
    <source>
        <dbReference type="EMBL" id="PJE99398.1"/>
    </source>
</evidence>
<proteinExistence type="predicted"/>
<sequence>MREIGHASEGLSRVLLFLPRTVRCVLDVEDERVETGEQPATFGIALPQFTALFGYTEIGSTNPSRPDRGTARTSEAVAWWTQGQVTYVDWLCERVFVETADSGGTAKWTALGQPLGIEAMRQVRVTLIWRSPLGRPSRRMQNTLLTCGLFGSKDSHAFPMTHHMECVAVLKPADKGV</sequence>
<protein>
    <submittedName>
        <fullName evidence="1">Uncharacterized protein</fullName>
    </submittedName>
</protein>